<dbReference type="Gene3D" id="3.60.15.10">
    <property type="entry name" value="Ribonuclease Z/Hydroxyacylglutathione hydrolase-like"/>
    <property type="match status" value="1"/>
</dbReference>
<dbReference type="EMBL" id="CADCTC010000167">
    <property type="protein sequence ID" value="CAA9265868.1"/>
    <property type="molecule type" value="Genomic_DNA"/>
</dbReference>
<dbReference type="SUPFAM" id="SSF56281">
    <property type="entry name" value="Metallo-hydrolase/oxidoreductase"/>
    <property type="match status" value="1"/>
</dbReference>
<dbReference type="PANTHER" id="PTHR42663:SF6">
    <property type="entry name" value="HYDROLASE C777.06C-RELATED"/>
    <property type="match status" value="1"/>
</dbReference>
<gene>
    <name evidence="2" type="ORF">AVDCRST_MAG77-2900</name>
</gene>
<dbReference type="InterPro" id="IPR036866">
    <property type="entry name" value="RibonucZ/Hydroxyglut_hydro"/>
</dbReference>
<dbReference type="InterPro" id="IPR001279">
    <property type="entry name" value="Metallo-B-lactamas"/>
</dbReference>
<evidence type="ECO:0000313" key="2">
    <source>
        <dbReference type="EMBL" id="CAA9265868.1"/>
    </source>
</evidence>
<feature type="domain" description="Metallo-beta-lactamase" evidence="1">
    <location>
        <begin position="48"/>
        <end position="260"/>
    </location>
</feature>
<accession>A0A6J4J1T4</accession>
<reference evidence="2" key="1">
    <citation type="submission" date="2020-02" db="EMBL/GenBank/DDBJ databases">
        <authorList>
            <person name="Meier V. D."/>
        </authorList>
    </citation>
    <scope>NUCLEOTIDE SEQUENCE</scope>
    <source>
        <strain evidence="2">AVDCRST_MAG77</strain>
    </source>
</reference>
<evidence type="ECO:0000259" key="1">
    <source>
        <dbReference type="Pfam" id="PF12706"/>
    </source>
</evidence>
<sequence>MVRLTFLGSGAAEGYPALWCRCERCTTARQRGGRNLRFRSSALVNDDLLIDPGPDMVAAAVRLGQDLAPVQATLVTHPHTDHLEASTFFWRRKGFVGTALPVLDVYASRASINRITRHEGREIAAESIHARLHPIGAFQQLVITTGGEPQPDIRFPEGSQQPPITPLRSYEVRTLGASHAEPAMEPMFFAIRQVAGPEAEGRAAPPTLLYATDTGPFSEEAWTTLRALGEQGWRFDATAIDSTMGLGADSKGHMSLRQMAWHQDELARLGLLSETAQRHAHHFSHNGTPPYEELVAHLAPQNIQPSWDGLVVNL</sequence>
<proteinExistence type="predicted"/>
<dbReference type="PANTHER" id="PTHR42663">
    <property type="entry name" value="HYDROLASE C777.06C-RELATED-RELATED"/>
    <property type="match status" value="1"/>
</dbReference>
<name>A0A6J4J1T4_9CHLR</name>
<dbReference type="Pfam" id="PF12706">
    <property type="entry name" value="Lactamase_B_2"/>
    <property type="match status" value="1"/>
</dbReference>
<protein>
    <recommendedName>
        <fullName evidence="1">Metallo-beta-lactamase domain-containing protein</fullName>
    </recommendedName>
</protein>
<dbReference type="AlphaFoldDB" id="A0A6J4J1T4"/>
<organism evidence="2">
    <name type="scientific">uncultured Chloroflexota bacterium</name>
    <dbReference type="NCBI Taxonomy" id="166587"/>
    <lineage>
        <taxon>Bacteria</taxon>
        <taxon>Bacillati</taxon>
        <taxon>Chloroflexota</taxon>
        <taxon>environmental samples</taxon>
    </lineage>
</organism>